<evidence type="ECO:0000259" key="9">
    <source>
        <dbReference type="PROSITE" id="PS50928"/>
    </source>
</evidence>
<feature type="domain" description="ABC transmembrane type-1" evidence="9">
    <location>
        <begin position="65"/>
        <end position="268"/>
    </location>
</feature>
<evidence type="ECO:0000313" key="10">
    <source>
        <dbReference type="EMBL" id="AQS58802.1"/>
    </source>
</evidence>
<keyword evidence="11" id="KW-1185">Reference proteome</keyword>
<dbReference type="SUPFAM" id="SSF161098">
    <property type="entry name" value="MetI-like"/>
    <property type="match status" value="1"/>
</dbReference>
<proteinExistence type="inferred from homology"/>
<evidence type="ECO:0000313" key="11">
    <source>
        <dbReference type="Proteomes" id="UP000189464"/>
    </source>
</evidence>
<evidence type="ECO:0000256" key="6">
    <source>
        <dbReference type="ARBA" id="ARBA00022989"/>
    </source>
</evidence>
<accession>A0A1S6IVL5</accession>
<evidence type="ECO:0000256" key="3">
    <source>
        <dbReference type="ARBA" id="ARBA00022448"/>
    </source>
</evidence>
<dbReference type="AlphaFoldDB" id="A0A1S6IVL5"/>
<evidence type="ECO:0000256" key="8">
    <source>
        <dbReference type="RuleBase" id="RU363043"/>
    </source>
</evidence>
<evidence type="ECO:0000256" key="1">
    <source>
        <dbReference type="ARBA" id="ARBA00004651"/>
    </source>
</evidence>
<keyword evidence="5 8" id="KW-0812">Transmembrane</keyword>
<evidence type="ECO:0000256" key="5">
    <source>
        <dbReference type="ARBA" id="ARBA00022692"/>
    </source>
</evidence>
<comment type="similarity">
    <text evidence="2 8">Belongs to the binding-protein-dependent transport system permease family. CysTW subfamily.</text>
</comment>
<name>A0A1S6IVL5_9FIRM</name>
<dbReference type="Pfam" id="PF00528">
    <property type="entry name" value="BPD_transp_1"/>
    <property type="match status" value="1"/>
</dbReference>
<dbReference type="InterPro" id="IPR035906">
    <property type="entry name" value="MetI-like_sf"/>
</dbReference>
<dbReference type="KEGG" id="dfg:B0537_06730"/>
<feature type="transmembrane region" description="Helical" evidence="8">
    <location>
        <begin position="63"/>
        <end position="90"/>
    </location>
</feature>
<dbReference type="Proteomes" id="UP000189464">
    <property type="component" value="Chromosome"/>
</dbReference>
<feature type="transmembrane region" description="Helical" evidence="8">
    <location>
        <begin position="251"/>
        <end position="271"/>
    </location>
</feature>
<reference evidence="10 11" key="1">
    <citation type="journal article" date="2016" name="Int. J. Syst. Evol. Microbiol.">
        <title>Desulfotomaculum ferrireducens sp. nov., a moderately thermophilic sulfate-reducing and dissimilatory Fe(III)-reducing bacterium isolated from compost.</title>
        <authorList>
            <person name="Yang G."/>
            <person name="Guo J."/>
            <person name="Zhuang L."/>
            <person name="Yuan Y."/>
            <person name="Zhou S."/>
        </authorList>
    </citation>
    <scope>NUCLEOTIDE SEQUENCE [LARGE SCALE GENOMIC DNA]</scope>
    <source>
        <strain evidence="10 11">GSS09</strain>
    </source>
</reference>
<keyword evidence="6 8" id="KW-1133">Transmembrane helix</keyword>
<dbReference type="PROSITE" id="PS50928">
    <property type="entry name" value="ABC_TM1"/>
    <property type="match status" value="1"/>
</dbReference>
<dbReference type="InterPro" id="IPR005672">
    <property type="entry name" value="Phosphate_PstA"/>
</dbReference>
<dbReference type="STRING" id="1833852.B0537_06730"/>
<comment type="subcellular location">
    <subcellularLocation>
        <location evidence="1 8">Cell membrane</location>
        <topology evidence="1 8">Multi-pass membrane protein</topology>
    </subcellularLocation>
</comment>
<dbReference type="OrthoDB" id="9785113at2"/>
<evidence type="ECO:0000256" key="7">
    <source>
        <dbReference type="ARBA" id="ARBA00023136"/>
    </source>
</evidence>
<dbReference type="GO" id="GO:0005315">
    <property type="term" value="F:phosphate transmembrane transporter activity"/>
    <property type="evidence" value="ECO:0007669"/>
    <property type="project" value="InterPro"/>
</dbReference>
<keyword evidence="4 8" id="KW-1003">Cell membrane</keyword>
<dbReference type="PANTHER" id="PTHR43470">
    <property type="entry name" value="PHOSPHATE TRANSPORT SYSTEM PERMEASE PROTEIN PSTA-RELATED"/>
    <property type="match status" value="1"/>
</dbReference>
<dbReference type="InterPro" id="IPR000515">
    <property type="entry name" value="MetI-like"/>
</dbReference>
<dbReference type="GO" id="GO:0035435">
    <property type="term" value="P:phosphate ion transmembrane transport"/>
    <property type="evidence" value="ECO:0007669"/>
    <property type="project" value="InterPro"/>
</dbReference>
<organism evidence="10 11">
    <name type="scientific">Desulforamulus ferrireducens</name>
    <dbReference type="NCBI Taxonomy" id="1833852"/>
    <lineage>
        <taxon>Bacteria</taxon>
        <taxon>Bacillati</taxon>
        <taxon>Bacillota</taxon>
        <taxon>Clostridia</taxon>
        <taxon>Eubacteriales</taxon>
        <taxon>Peptococcaceae</taxon>
        <taxon>Desulforamulus</taxon>
    </lineage>
</organism>
<feature type="transmembrane region" description="Helical" evidence="8">
    <location>
        <begin position="192"/>
        <end position="219"/>
    </location>
</feature>
<keyword evidence="7 8" id="KW-0472">Membrane</keyword>
<dbReference type="GO" id="GO:0005886">
    <property type="term" value="C:plasma membrane"/>
    <property type="evidence" value="ECO:0007669"/>
    <property type="project" value="UniProtKB-SubCell"/>
</dbReference>
<sequence length="279" mass="29669">MLLRRMIDRLWQTIFWLSGLLLLLLLVSILSYLIYRGHAAISLEFLLSSPKGLPLGAEGGILPAIKGTLCLVVLAVAVASVPGLATAVYLVEYGEKNSLSQIINTTVQCMAGLPSIVTGLFCYALFVVRLGFGISLLAGGLALGMMVFPVIVVTARDALLAVNNHYRLVGIALGVSRRYLLVRVLLPQALPGILGGMLLAMGYAAGATAPIMVTAAAIATPTAGNLFEPVMALPYHLYILFSQQVSLDKAYGTALVLVSLLLVLNVIALWLRQRKGRGV</sequence>
<feature type="transmembrane region" description="Helical" evidence="8">
    <location>
        <begin position="102"/>
        <end position="126"/>
    </location>
</feature>
<dbReference type="CDD" id="cd06261">
    <property type="entry name" value="TM_PBP2"/>
    <property type="match status" value="1"/>
</dbReference>
<feature type="transmembrane region" description="Helical" evidence="8">
    <location>
        <begin position="132"/>
        <end position="154"/>
    </location>
</feature>
<gene>
    <name evidence="10" type="ORF">B0537_06730</name>
</gene>
<dbReference type="PANTHER" id="PTHR43470:SF3">
    <property type="entry name" value="PHOSPHATE TRANSPORT SYSTEM PERMEASE PROTEIN PSTA-RELATED"/>
    <property type="match status" value="1"/>
</dbReference>
<dbReference type="Gene3D" id="1.10.3720.10">
    <property type="entry name" value="MetI-like"/>
    <property type="match status" value="1"/>
</dbReference>
<comment type="caution">
    <text evidence="8">Lacks conserved residue(s) required for the propagation of feature annotation.</text>
</comment>
<dbReference type="EMBL" id="CP019698">
    <property type="protein sequence ID" value="AQS58802.1"/>
    <property type="molecule type" value="Genomic_DNA"/>
</dbReference>
<evidence type="ECO:0000256" key="4">
    <source>
        <dbReference type="ARBA" id="ARBA00022475"/>
    </source>
</evidence>
<protein>
    <recommendedName>
        <fullName evidence="8">Phosphate transport system permease protein PstA</fullName>
    </recommendedName>
</protein>
<keyword evidence="3" id="KW-0813">Transport</keyword>
<dbReference type="NCBIfam" id="TIGR00974">
    <property type="entry name" value="3a0107s02c"/>
    <property type="match status" value="1"/>
</dbReference>
<evidence type="ECO:0000256" key="2">
    <source>
        <dbReference type="ARBA" id="ARBA00007069"/>
    </source>
</evidence>